<feature type="region of interest" description="Disordered" evidence="1">
    <location>
        <begin position="1"/>
        <end position="48"/>
    </location>
</feature>
<dbReference type="EMBL" id="CAJVPQ010007751">
    <property type="protein sequence ID" value="CAG8700094.1"/>
    <property type="molecule type" value="Genomic_DNA"/>
</dbReference>
<feature type="compositionally biased region" description="Basic and acidic residues" evidence="1">
    <location>
        <begin position="37"/>
        <end position="48"/>
    </location>
</feature>
<sequence length="48" mass="5577">MSKDPSDNLKDTSTTFTKKMKKCKQNDEQADTEEELIEKNLLKEDSLK</sequence>
<protein>
    <submittedName>
        <fullName evidence="2">4162_t:CDS:1</fullName>
    </submittedName>
</protein>
<feature type="compositionally biased region" description="Basic and acidic residues" evidence="1">
    <location>
        <begin position="1"/>
        <end position="10"/>
    </location>
</feature>
<keyword evidence="3" id="KW-1185">Reference proteome</keyword>
<gene>
    <name evidence="2" type="ORF">FCALED_LOCUS13432</name>
</gene>
<evidence type="ECO:0000313" key="3">
    <source>
        <dbReference type="Proteomes" id="UP000789570"/>
    </source>
</evidence>
<dbReference type="AlphaFoldDB" id="A0A9N9HQ12"/>
<evidence type="ECO:0000313" key="2">
    <source>
        <dbReference type="EMBL" id="CAG8700094.1"/>
    </source>
</evidence>
<dbReference type="Proteomes" id="UP000789570">
    <property type="component" value="Unassembled WGS sequence"/>
</dbReference>
<proteinExistence type="predicted"/>
<comment type="caution">
    <text evidence="2">The sequence shown here is derived from an EMBL/GenBank/DDBJ whole genome shotgun (WGS) entry which is preliminary data.</text>
</comment>
<evidence type="ECO:0000256" key="1">
    <source>
        <dbReference type="SAM" id="MobiDB-lite"/>
    </source>
</evidence>
<organism evidence="2 3">
    <name type="scientific">Funneliformis caledonium</name>
    <dbReference type="NCBI Taxonomy" id="1117310"/>
    <lineage>
        <taxon>Eukaryota</taxon>
        <taxon>Fungi</taxon>
        <taxon>Fungi incertae sedis</taxon>
        <taxon>Mucoromycota</taxon>
        <taxon>Glomeromycotina</taxon>
        <taxon>Glomeromycetes</taxon>
        <taxon>Glomerales</taxon>
        <taxon>Glomeraceae</taxon>
        <taxon>Funneliformis</taxon>
    </lineage>
</organism>
<accession>A0A9N9HQ12</accession>
<name>A0A9N9HQ12_9GLOM</name>
<reference evidence="2" key="1">
    <citation type="submission" date="2021-06" db="EMBL/GenBank/DDBJ databases">
        <authorList>
            <person name="Kallberg Y."/>
            <person name="Tangrot J."/>
            <person name="Rosling A."/>
        </authorList>
    </citation>
    <scope>NUCLEOTIDE SEQUENCE</scope>
    <source>
        <strain evidence="2">UK204</strain>
    </source>
</reference>